<evidence type="ECO:0000313" key="2">
    <source>
        <dbReference type="Proteomes" id="UP000657918"/>
    </source>
</evidence>
<protein>
    <submittedName>
        <fullName evidence="1">Uncharacterized protein</fullName>
    </submittedName>
</protein>
<name>A0A835N775_9ROSI</name>
<proteinExistence type="predicted"/>
<keyword evidence="2" id="KW-1185">Reference proteome</keyword>
<dbReference type="EMBL" id="JADGMS010000002">
    <property type="protein sequence ID" value="KAF9687519.1"/>
    <property type="molecule type" value="Genomic_DNA"/>
</dbReference>
<reference evidence="1 2" key="1">
    <citation type="submission" date="2020-10" db="EMBL/GenBank/DDBJ databases">
        <title>Plant Genome Project.</title>
        <authorList>
            <person name="Zhang R.-G."/>
        </authorList>
    </citation>
    <scope>NUCLEOTIDE SEQUENCE [LARGE SCALE GENOMIC DNA]</scope>
    <source>
        <strain evidence="1">FAFU-HL-1</strain>
        <tissue evidence="1">Leaf</tissue>
    </source>
</reference>
<dbReference type="Proteomes" id="UP000657918">
    <property type="component" value="Unassembled WGS sequence"/>
</dbReference>
<gene>
    <name evidence="1" type="ORF">SADUNF_Sadunf02G0102000</name>
</gene>
<sequence length="122" mass="13395">MAHIFYSAVNHGGLGTYNSLHLHATASFKSAKEVKLNATQFSLIEDRDLTSIRAQAKDTLVDGIGAERTRKITYHLAEKGAKVKDTLVERVEISTLHVAEKGSRAKYTIVEGALKTSEHTTE</sequence>
<dbReference type="AlphaFoldDB" id="A0A835N775"/>
<dbReference type="OrthoDB" id="1907061at2759"/>
<accession>A0A835N775</accession>
<organism evidence="1 2">
    <name type="scientific">Salix dunnii</name>
    <dbReference type="NCBI Taxonomy" id="1413687"/>
    <lineage>
        <taxon>Eukaryota</taxon>
        <taxon>Viridiplantae</taxon>
        <taxon>Streptophyta</taxon>
        <taxon>Embryophyta</taxon>
        <taxon>Tracheophyta</taxon>
        <taxon>Spermatophyta</taxon>
        <taxon>Magnoliopsida</taxon>
        <taxon>eudicotyledons</taxon>
        <taxon>Gunneridae</taxon>
        <taxon>Pentapetalae</taxon>
        <taxon>rosids</taxon>
        <taxon>fabids</taxon>
        <taxon>Malpighiales</taxon>
        <taxon>Salicaceae</taxon>
        <taxon>Saliceae</taxon>
        <taxon>Salix</taxon>
    </lineage>
</organism>
<comment type="caution">
    <text evidence="1">The sequence shown here is derived from an EMBL/GenBank/DDBJ whole genome shotgun (WGS) entry which is preliminary data.</text>
</comment>
<evidence type="ECO:0000313" key="1">
    <source>
        <dbReference type="EMBL" id="KAF9687519.1"/>
    </source>
</evidence>